<reference evidence="1 2" key="1">
    <citation type="submission" date="2018-11" db="EMBL/GenBank/DDBJ databases">
        <title>Genome sequence and assembly of Colletotrichum spinosum.</title>
        <authorList>
            <person name="Gan P."/>
            <person name="Shirasu K."/>
        </authorList>
    </citation>
    <scope>NUCLEOTIDE SEQUENCE [LARGE SCALE GENOMIC DNA]</scope>
    <source>
        <strain evidence="1 2">CBS 515.97</strain>
    </source>
</reference>
<keyword evidence="2" id="KW-1185">Reference proteome</keyword>
<sequence length="114" mass="13004">MSLPKNHPSLLARKEDDILRQSVPPSNGVVRGRHLSRLRHQFMPLDFPAFQPHGRFQIHTDHRLRLPRVLVLHFPPCPKILIPWTVVEAPLARSSLHALGARSSPVTMQLHLCL</sequence>
<evidence type="ECO:0000313" key="1">
    <source>
        <dbReference type="EMBL" id="TDZ28091.1"/>
    </source>
</evidence>
<organism evidence="1 2">
    <name type="scientific">Colletotrichum spinosum</name>
    <dbReference type="NCBI Taxonomy" id="1347390"/>
    <lineage>
        <taxon>Eukaryota</taxon>
        <taxon>Fungi</taxon>
        <taxon>Dikarya</taxon>
        <taxon>Ascomycota</taxon>
        <taxon>Pezizomycotina</taxon>
        <taxon>Sordariomycetes</taxon>
        <taxon>Hypocreomycetidae</taxon>
        <taxon>Glomerellales</taxon>
        <taxon>Glomerellaceae</taxon>
        <taxon>Colletotrichum</taxon>
        <taxon>Colletotrichum orbiculare species complex</taxon>
    </lineage>
</organism>
<dbReference type="EMBL" id="QAPG01001275">
    <property type="protein sequence ID" value="TDZ28091.1"/>
    <property type="molecule type" value="Genomic_DNA"/>
</dbReference>
<evidence type="ECO:0000313" key="2">
    <source>
        <dbReference type="Proteomes" id="UP000295083"/>
    </source>
</evidence>
<proteinExistence type="predicted"/>
<dbReference type="AlphaFoldDB" id="A0A4R8PR14"/>
<gene>
    <name evidence="1" type="ORF">C8035_v002081</name>
</gene>
<comment type="caution">
    <text evidence="1">The sequence shown here is derived from an EMBL/GenBank/DDBJ whole genome shotgun (WGS) entry which is preliminary data.</text>
</comment>
<name>A0A4R8PR14_9PEZI</name>
<protein>
    <submittedName>
        <fullName evidence="1">Uncharacterized protein</fullName>
    </submittedName>
</protein>
<accession>A0A4R8PR14</accession>
<dbReference type="Proteomes" id="UP000295083">
    <property type="component" value="Unassembled WGS sequence"/>
</dbReference>